<sequence>MGAITICYCHKDHANLLYGLCALTSLGHFDPQKGGHLVPWELQLVIEFLPDSTILLPSSIITHSNTPIQQGETCYSFTQYTTEGTICWVKDGFQTAMDFFNQLLEQDLEAERTEASQRLSMGLSLFCKLEELDCI</sequence>
<dbReference type="Gene3D" id="3.60.130.30">
    <property type="match status" value="1"/>
</dbReference>
<accession>B0DR13</accession>
<reference evidence="1 2" key="1">
    <citation type="journal article" date="2008" name="Nature">
        <title>The genome of Laccaria bicolor provides insights into mycorrhizal symbiosis.</title>
        <authorList>
            <person name="Martin F."/>
            <person name="Aerts A."/>
            <person name="Ahren D."/>
            <person name="Brun A."/>
            <person name="Danchin E.G.J."/>
            <person name="Duchaussoy F."/>
            <person name="Gibon J."/>
            <person name="Kohler A."/>
            <person name="Lindquist E."/>
            <person name="Pereda V."/>
            <person name="Salamov A."/>
            <person name="Shapiro H.J."/>
            <person name="Wuyts J."/>
            <person name="Blaudez D."/>
            <person name="Buee M."/>
            <person name="Brokstein P."/>
            <person name="Canbaeck B."/>
            <person name="Cohen D."/>
            <person name="Courty P.E."/>
            <person name="Coutinho P.M."/>
            <person name="Delaruelle C."/>
            <person name="Detter J.C."/>
            <person name="Deveau A."/>
            <person name="DiFazio S."/>
            <person name="Duplessis S."/>
            <person name="Fraissinet-Tachet L."/>
            <person name="Lucic E."/>
            <person name="Frey-Klett P."/>
            <person name="Fourrey C."/>
            <person name="Feussner I."/>
            <person name="Gay G."/>
            <person name="Grimwood J."/>
            <person name="Hoegger P.J."/>
            <person name="Jain P."/>
            <person name="Kilaru S."/>
            <person name="Labbe J."/>
            <person name="Lin Y.C."/>
            <person name="Legue V."/>
            <person name="Le Tacon F."/>
            <person name="Marmeisse R."/>
            <person name="Melayah D."/>
            <person name="Montanini B."/>
            <person name="Muratet M."/>
            <person name="Nehls U."/>
            <person name="Niculita-Hirzel H."/>
            <person name="Oudot-Le Secq M.P."/>
            <person name="Peter M."/>
            <person name="Quesneville H."/>
            <person name="Rajashekar B."/>
            <person name="Reich M."/>
            <person name="Rouhier N."/>
            <person name="Schmutz J."/>
            <person name="Yin T."/>
            <person name="Chalot M."/>
            <person name="Henrissat B."/>
            <person name="Kuees U."/>
            <person name="Lucas S."/>
            <person name="Van de Peer Y."/>
            <person name="Podila G.K."/>
            <person name="Polle A."/>
            <person name="Pukkila P.J."/>
            <person name="Richardson P.M."/>
            <person name="Rouze P."/>
            <person name="Sanders I.R."/>
            <person name="Stajich J.E."/>
            <person name="Tunlid A."/>
            <person name="Tuskan G."/>
            <person name="Grigoriev I.V."/>
        </authorList>
    </citation>
    <scope>NUCLEOTIDE SEQUENCE [LARGE SCALE GENOMIC DNA]</scope>
    <source>
        <strain evidence="2">S238N-H82 / ATCC MYA-4686</strain>
    </source>
</reference>
<dbReference type="GeneID" id="6082006"/>
<dbReference type="KEGG" id="lbc:LACBIDRAFT_307783"/>
<dbReference type="EMBL" id="DS547127">
    <property type="protein sequence ID" value="EDR02982.1"/>
    <property type="molecule type" value="Genomic_DNA"/>
</dbReference>
<evidence type="ECO:0000313" key="1">
    <source>
        <dbReference type="EMBL" id="EDR02982.1"/>
    </source>
</evidence>
<name>B0DR13_LACBS</name>
<dbReference type="Proteomes" id="UP000001194">
    <property type="component" value="Unassembled WGS sequence"/>
</dbReference>
<dbReference type="HOGENOM" id="CLU_031314_0_1_1"/>
<dbReference type="AlphaFoldDB" id="B0DR13"/>
<keyword evidence="2" id="KW-1185">Reference proteome</keyword>
<protein>
    <submittedName>
        <fullName evidence="1">Predicted protein</fullName>
    </submittedName>
</protein>
<dbReference type="OrthoDB" id="3202607at2759"/>
<dbReference type="InParanoid" id="B0DR13"/>
<gene>
    <name evidence="1" type="ORF">LACBIDRAFT_307783</name>
</gene>
<evidence type="ECO:0000313" key="2">
    <source>
        <dbReference type="Proteomes" id="UP000001194"/>
    </source>
</evidence>
<organism evidence="2">
    <name type="scientific">Laccaria bicolor (strain S238N-H82 / ATCC MYA-4686)</name>
    <name type="common">Bicoloured deceiver</name>
    <name type="synonym">Laccaria laccata var. bicolor</name>
    <dbReference type="NCBI Taxonomy" id="486041"/>
    <lineage>
        <taxon>Eukaryota</taxon>
        <taxon>Fungi</taxon>
        <taxon>Dikarya</taxon>
        <taxon>Basidiomycota</taxon>
        <taxon>Agaricomycotina</taxon>
        <taxon>Agaricomycetes</taxon>
        <taxon>Agaricomycetidae</taxon>
        <taxon>Agaricales</taxon>
        <taxon>Agaricineae</taxon>
        <taxon>Hydnangiaceae</taxon>
        <taxon>Laccaria</taxon>
    </lineage>
</organism>
<dbReference type="STRING" id="486041.B0DR13"/>
<proteinExistence type="predicted"/>
<dbReference type="RefSeq" id="XP_001886405.1">
    <property type="nucleotide sequence ID" value="XM_001886370.1"/>
</dbReference>